<organism evidence="2 3">
    <name type="scientific">Thiorhodovibrio winogradskyi</name>
    <dbReference type="NCBI Taxonomy" id="77007"/>
    <lineage>
        <taxon>Bacteria</taxon>
        <taxon>Pseudomonadati</taxon>
        <taxon>Pseudomonadota</taxon>
        <taxon>Gammaproteobacteria</taxon>
        <taxon>Chromatiales</taxon>
        <taxon>Chromatiaceae</taxon>
        <taxon>Thiorhodovibrio</taxon>
    </lineage>
</organism>
<dbReference type="CDD" id="cd14740">
    <property type="entry name" value="PAAR_4"/>
    <property type="match status" value="1"/>
</dbReference>
<gene>
    <name evidence="2" type="ORF">Thiowin_01364</name>
</gene>
<keyword evidence="3" id="KW-1185">Reference proteome</keyword>
<accession>A0ABZ0S7C7</accession>
<dbReference type="Gene3D" id="2.60.200.60">
    <property type="match status" value="1"/>
</dbReference>
<evidence type="ECO:0000313" key="3">
    <source>
        <dbReference type="Proteomes" id="UP001432180"/>
    </source>
</evidence>
<feature type="region of interest" description="Disordered" evidence="1">
    <location>
        <begin position="82"/>
        <end position="115"/>
    </location>
</feature>
<feature type="compositionally biased region" description="Polar residues" evidence="1">
    <location>
        <begin position="106"/>
        <end position="115"/>
    </location>
</feature>
<dbReference type="RefSeq" id="WP_328986957.1">
    <property type="nucleotide sequence ID" value="NZ_CP121472.1"/>
</dbReference>
<dbReference type="Pfam" id="PF13665">
    <property type="entry name" value="Tox-PAAR-like"/>
    <property type="match status" value="1"/>
</dbReference>
<proteinExistence type="predicted"/>
<dbReference type="Proteomes" id="UP001432180">
    <property type="component" value="Chromosome"/>
</dbReference>
<name>A0ABZ0S7C7_9GAMM</name>
<evidence type="ECO:0008006" key="4">
    <source>
        <dbReference type="Google" id="ProtNLM"/>
    </source>
</evidence>
<dbReference type="EMBL" id="CP121472">
    <property type="protein sequence ID" value="WPL16410.1"/>
    <property type="molecule type" value="Genomic_DNA"/>
</dbReference>
<evidence type="ECO:0000313" key="2">
    <source>
        <dbReference type="EMBL" id="WPL16410.1"/>
    </source>
</evidence>
<reference evidence="2 3" key="1">
    <citation type="journal article" date="2023" name="Microorganisms">
        <title>Thiorhodovibrio frisius and Trv. litoralis spp. nov., Two Novel Members from a Clade of Fastidious Purple Sulfur Bacteria That Exhibit Unique Red-Shifted Light-Harvesting Capabilities.</title>
        <authorList>
            <person name="Methner A."/>
            <person name="Kuzyk S.B."/>
            <person name="Petersen J."/>
            <person name="Bauer S."/>
            <person name="Brinkmann H."/>
            <person name="Sichau K."/>
            <person name="Wanner G."/>
            <person name="Wolf J."/>
            <person name="Neumann-Schaal M."/>
            <person name="Henke P."/>
            <person name="Tank M."/>
            <person name="Sproer C."/>
            <person name="Bunk B."/>
            <person name="Overmann J."/>
        </authorList>
    </citation>
    <scope>NUCLEOTIDE SEQUENCE [LARGE SCALE GENOMIC DNA]</scope>
    <source>
        <strain evidence="2 3">DSM 6702</strain>
    </source>
</reference>
<sequence length="131" mass="13386">MFACCKSSGMAFAFPDVCKVPTPGGPVPTPLPNTAQMALALPGANKVLITGAPAVNKKCKISLSEGDEPGVAMGVQSNTIKGPAKFTNGSAKVRIEGSPAQRMGDPTSQNKDNAQLGNVLAPSQTKVMIMS</sequence>
<evidence type="ECO:0000256" key="1">
    <source>
        <dbReference type="SAM" id="MobiDB-lite"/>
    </source>
</evidence>
<protein>
    <recommendedName>
        <fullName evidence="4">Tox-PAAR-like domain-containing protein</fullName>
    </recommendedName>
</protein>